<name>L5LW53_MYODS</name>
<dbReference type="EMBL" id="KB107227">
    <property type="protein sequence ID" value="ELK30260.1"/>
    <property type="molecule type" value="Genomic_DNA"/>
</dbReference>
<dbReference type="AlphaFoldDB" id="L5LW53"/>
<gene>
    <name evidence="1" type="ORF">MDA_GLEAN10008101</name>
</gene>
<organism evidence="1 2">
    <name type="scientific">Myotis davidii</name>
    <name type="common">David's myotis</name>
    <dbReference type="NCBI Taxonomy" id="225400"/>
    <lineage>
        <taxon>Eukaryota</taxon>
        <taxon>Metazoa</taxon>
        <taxon>Chordata</taxon>
        <taxon>Craniata</taxon>
        <taxon>Vertebrata</taxon>
        <taxon>Euteleostomi</taxon>
        <taxon>Mammalia</taxon>
        <taxon>Eutheria</taxon>
        <taxon>Laurasiatheria</taxon>
        <taxon>Chiroptera</taxon>
        <taxon>Yangochiroptera</taxon>
        <taxon>Vespertilionidae</taxon>
        <taxon>Myotis</taxon>
    </lineage>
</organism>
<proteinExistence type="predicted"/>
<evidence type="ECO:0000313" key="2">
    <source>
        <dbReference type="Proteomes" id="UP000010556"/>
    </source>
</evidence>
<evidence type="ECO:0000313" key="1">
    <source>
        <dbReference type="EMBL" id="ELK30260.1"/>
    </source>
</evidence>
<dbReference type="Proteomes" id="UP000010556">
    <property type="component" value="Unassembled WGS sequence"/>
</dbReference>
<keyword evidence="2" id="KW-1185">Reference proteome</keyword>
<accession>L5LW53</accession>
<protein>
    <submittedName>
        <fullName evidence="1">Uncharacterized protein</fullName>
    </submittedName>
</protein>
<sequence>METRVSSVRLSRREAVQRLGNQIVKSEEKAERRLEQKTLQALLRSWDFPECEEKLLEWVKQKNEGVGSEL</sequence>
<reference evidence="2" key="1">
    <citation type="journal article" date="2013" name="Science">
        <title>Comparative analysis of bat genomes provides insight into the evolution of flight and immunity.</title>
        <authorList>
            <person name="Zhang G."/>
            <person name="Cowled C."/>
            <person name="Shi Z."/>
            <person name="Huang Z."/>
            <person name="Bishop-Lilly K.A."/>
            <person name="Fang X."/>
            <person name="Wynne J.W."/>
            <person name="Xiong Z."/>
            <person name="Baker M.L."/>
            <person name="Zhao W."/>
            <person name="Tachedjian M."/>
            <person name="Zhu Y."/>
            <person name="Zhou P."/>
            <person name="Jiang X."/>
            <person name="Ng J."/>
            <person name="Yang L."/>
            <person name="Wu L."/>
            <person name="Xiao J."/>
            <person name="Feng Y."/>
            <person name="Chen Y."/>
            <person name="Sun X."/>
            <person name="Zhang Y."/>
            <person name="Marsh G.A."/>
            <person name="Crameri G."/>
            <person name="Broder C.C."/>
            <person name="Frey K.G."/>
            <person name="Wang L.F."/>
            <person name="Wang J."/>
        </authorList>
    </citation>
    <scope>NUCLEOTIDE SEQUENCE [LARGE SCALE GENOMIC DNA]</scope>
</reference>